<evidence type="ECO:0000313" key="2">
    <source>
        <dbReference type="EMBL" id="KAF9065945.1"/>
    </source>
</evidence>
<dbReference type="Proteomes" id="UP000772434">
    <property type="component" value="Unassembled WGS sequence"/>
</dbReference>
<proteinExistence type="predicted"/>
<evidence type="ECO:0000256" key="1">
    <source>
        <dbReference type="SAM" id="Phobius"/>
    </source>
</evidence>
<dbReference type="EMBL" id="JADNRY010000095">
    <property type="protein sequence ID" value="KAF9065945.1"/>
    <property type="molecule type" value="Genomic_DNA"/>
</dbReference>
<keyword evidence="1" id="KW-0812">Transmembrane</keyword>
<sequence>MRLLGYADHSRQFVDTLQTHITRSRGLPLTIEVLILSDDPVISAEAVGLFFYLTNRHIRRLRIQASAEAIVKLVNVELPLLEELEILHADDSAITLLMDKAPRLYSLHTHFALPRVRNTVTISLDIYMCFGAVSRICDLFPNLQSLCLREPSSKILRESGQSCITSIPRIWTTITSLTFHLRQKRFRTRYIRSIFNSLYLPNLSSLHVEHPHESPDLNPDLTLPSVLTLLIRKSSCTLERLILRRVPLEVNGVIQLLDHVPSLLELEIDDINLISSPFLSLFIKHLRSRSPVLVPSLQRLSMIVTTATFDELALADMVEHRCASSLKSVNIQFPNRRSSLRLSRRLEDIGHQGDVTISWYKELLQLNPLDYQSVTKYGPMAFVVGFGVILLFNLHTFRFRR</sequence>
<keyword evidence="1" id="KW-1133">Transmembrane helix</keyword>
<dbReference type="AlphaFoldDB" id="A0A9P5PQ50"/>
<dbReference type="Gene3D" id="3.80.10.10">
    <property type="entry name" value="Ribonuclease Inhibitor"/>
    <property type="match status" value="1"/>
</dbReference>
<feature type="transmembrane region" description="Helical" evidence="1">
    <location>
        <begin position="377"/>
        <end position="397"/>
    </location>
</feature>
<comment type="caution">
    <text evidence="2">The sequence shown here is derived from an EMBL/GenBank/DDBJ whole genome shotgun (WGS) entry which is preliminary data.</text>
</comment>
<protein>
    <submittedName>
        <fullName evidence="2">Uncharacterized protein</fullName>
    </submittedName>
</protein>
<organism evidence="2 3">
    <name type="scientific">Rhodocollybia butyracea</name>
    <dbReference type="NCBI Taxonomy" id="206335"/>
    <lineage>
        <taxon>Eukaryota</taxon>
        <taxon>Fungi</taxon>
        <taxon>Dikarya</taxon>
        <taxon>Basidiomycota</taxon>
        <taxon>Agaricomycotina</taxon>
        <taxon>Agaricomycetes</taxon>
        <taxon>Agaricomycetidae</taxon>
        <taxon>Agaricales</taxon>
        <taxon>Marasmiineae</taxon>
        <taxon>Omphalotaceae</taxon>
        <taxon>Rhodocollybia</taxon>
    </lineage>
</organism>
<keyword evidence="3" id="KW-1185">Reference proteome</keyword>
<reference evidence="2" key="1">
    <citation type="submission" date="2020-11" db="EMBL/GenBank/DDBJ databases">
        <authorList>
            <consortium name="DOE Joint Genome Institute"/>
            <person name="Ahrendt S."/>
            <person name="Riley R."/>
            <person name="Andreopoulos W."/>
            <person name="Labutti K."/>
            <person name="Pangilinan J."/>
            <person name="Ruiz-Duenas F.J."/>
            <person name="Barrasa J.M."/>
            <person name="Sanchez-Garcia M."/>
            <person name="Camarero S."/>
            <person name="Miyauchi S."/>
            <person name="Serrano A."/>
            <person name="Linde D."/>
            <person name="Babiker R."/>
            <person name="Drula E."/>
            <person name="Ayuso-Fernandez I."/>
            <person name="Pacheco R."/>
            <person name="Padilla G."/>
            <person name="Ferreira P."/>
            <person name="Barriuso J."/>
            <person name="Kellner H."/>
            <person name="Castanera R."/>
            <person name="Alfaro M."/>
            <person name="Ramirez L."/>
            <person name="Pisabarro A.G."/>
            <person name="Kuo A."/>
            <person name="Tritt A."/>
            <person name="Lipzen A."/>
            <person name="He G."/>
            <person name="Yan M."/>
            <person name="Ng V."/>
            <person name="Cullen D."/>
            <person name="Martin F."/>
            <person name="Rosso M.-N."/>
            <person name="Henrissat B."/>
            <person name="Hibbett D."/>
            <person name="Martinez A.T."/>
            <person name="Grigoriev I.V."/>
        </authorList>
    </citation>
    <scope>NUCLEOTIDE SEQUENCE</scope>
    <source>
        <strain evidence="2">AH 40177</strain>
    </source>
</reference>
<name>A0A9P5PQ50_9AGAR</name>
<gene>
    <name evidence="2" type="ORF">BDP27DRAFT_1449988</name>
</gene>
<keyword evidence="1" id="KW-0472">Membrane</keyword>
<accession>A0A9P5PQ50</accession>
<dbReference type="InterPro" id="IPR032675">
    <property type="entry name" value="LRR_dom_sf"/>
</dbReference>
<dbReference type="OrthoDB" id="3071086at2759"/>
<evidence type="ECO:0000313" key="3">
    <source>
        <dbReference type="Proteomes" id="UP000772434"/>
    </source>
</evidence>